<dbReference type="AlphaFoldDB" id="A0A5J4TH19"/>
<accession>A0A5J4TH19</accession>
<sequence length="217" mass="25150">EDLGVLCWPANLAMTSGIINPEPCQQFVSSIRYIIVRKVAILPGGMWRRFTIILGHRVKIRSVIQVGPGHQVTTTIAVVYYKDFILSCVAKCPYRLCIRVPQIYQYITRQDSIELVTEQIQSWLKVPPKKQDLRQLRVYTVVSRTFQSTQRISYAINHSWNVHCLHLQIQMMNYFIYGFLRPDANRCAVSVFQDWILSKSCPTLSEFTSFLIVRSAF</sequence>
<comment type="caution">
    <text evidence="1">The sequence shown here is derived from an EMBL/GenBank/DDBJ whole genome shotgun (WGS) entry which is preliminary data.</text>
</comment>
<reference evidence="1 2" key="1">
    <citation type="submission" date="2019-03" db="EMBL/GenBank/DDBJ databases">
        <title>Single cell metagenomics reveals metabolic interactions within the superorganism composed of flagellate Streblomastix strix and complex community of Bacteroidetes bacteria on its surface.</title>
        <authorList>
            <person name="Treitli S.C."/>
            <person name="Kolisko M."/>
            <person name="Husnik F."/>
            <person name="Keeling P."/>
            <person name="Hampl V."/>
        </authorList>
    </citation>
    <scope>NUCLEOTIDE SEQUENCE [LARGE SCALE GENOMIC DNA]</scope>
    <source>
        <strain evidence="1">ST1C</strain>
    </source>
</reference>
<feature type="non-terminal residue" evidence="1">
    <location>
        <position position="1"/>
    </location>
</feature>
<proteinExistence type="predicted"/>
<gene>
    <name evidence="1" type="ORF">EZS28_046934</name>
</gene>
<evidence type="ECO:0000313" key="2">
    <source>
        <dbReference type="Proteomes" id="UP000324800"/>
    </source>
</evidence>
<dbReference type="Proteomes" id="UP000324800">
    <property type="component" value="Unassembled WGS sequence"/>
</dbReference>
<name>A0A5J4TH19_9EUKA</name>
<protein>
    <submittedName>
        <fullName evidence="1">Uncharacterized protein</fullName>
    </submittedName>
</protein>
<organism evidence="1 2">
    <name type="scientific">Streblomastix strix</name>
    <dbReference type="NCBI Taxonomy" id="222440"/>
    <lineage>
        <taxon>Eukaryota</taxon>
        <taxon>Metamonada</taxon>
        <taxon>Preaxostyla</taxon>
        <taxon>Oxymonadida</taxon>
        <taxon>Streblomastigidae</taxon>
        <taxon>Streblomastix</taxon>
    </lineage>
</organism>
<dbReference type="EMBL" id="SNRW01031262">
    <property type="protein sequence ID" value="KAA6357538.1"/>
    <property type="molecule type" value="Genomic_DNA"/>
</dbReference>
<evidence type="ECO:0000313" key="1">
    <source>
        <dbReference type="EMBL" id="KAA6357538.1"/>
    </source>
</evidence>